<evidence type="ECO:0000313" key="2">
    <source>
        <dbReference type="EMBL" id="RXG12353.1"/>
    </source>
</evidence>
<dbReference type="Pfam" id="PF04978">
    <property type="entry name" value="MST"/>
    <property type="match status" value="1"/>
</dbReference>
<dbReference type="InterPro" id="IPR007061">
    <property type="entry name" value="MST-like"/>
</dbReference>
<gene>
    <name evidence="2" type="ORF">DSM04_107124</name>
</gene>
<accession>A0A4Q0NR65</accession>
<proteinExistence type="predicted"/>
<dbReference type="AlphaFoldDB" id="A0A4Q0NR65"/>
<comment type="caution">
    <text evidence="2">The sequence shown here is derived from an EMBL/GenBank/DDBJ whole genome shotgun (WGS) entry which is preliminary data.</text>
</comment>
<keyword evidence="3" id="KW-1185">Reference proteome</keyword>
<evidence type="ECO:0000256" key="1">
    <source>
        <dbReference type="SAM" id="SignalP"/>
    </source>
</evidence>
<dbReference type="InterPro" id="IPR034660">
    <property type="entry name" value="DinB/YfiT-like"/>
</dbReference>
<dbReference type="Gene3D" id="1.20.120.450">
    <property type="entry name" value="dinb family like domain"/>
    <property type="match status" value="1"/>
</dbReference>
<dbReference type="RefSeq" id="WP_128762500.1">
    <property type="nucleotide sequence ID" value="NZ_QOVI01000007.1"/>
</dbReference>
<feature type="chain" id="PRO_5020402892" description="DinB family protein" evidence="1">
    <location>
        <begin position="23"/>
        <end position="381"/>
    </location>
</feature>
<evidence type="ECO:0000313" key="3">
    <source>
        <dbReference type="Proteomes" id="UP000289821"/>
    </source>
</evidence>
<dbReference type="Gene3D" id="2.60.120.260">
    <property type="entry name" value="Galactose-binding domain-like"/>
    <property type="match status" value="1"/>
</dbReference>
<evidence type="ECO:0008006" key="4">
    <source>
        <dbReference type="Google" id="ProtNLM"/>
    </source>
</evidence>
<dbReference type="EMBL" id="QOVI01000007">
    <property type="protein sequence ID" value="RXG12353.1"/>
    <property type="molecule type" value="Genomic_DNA"/>
</dbReference>
<dbReference type="Proteomes" id="UP000289821">
    <property type="component" value="Unassembled WGS sequence"/>
</dbReference>
<feature type="signal peptide" evidence="1">
    <location>
        <begin position="1"/>
        <end position="22"/>
    </location>
</feature>
<dbReference type="SUPFAM" id="SSF109854">
    <property type="entry name" value="DinB/YfiT-like putative metalloenzymes"/>
    <property type="match status" value="1"/>
</dbReference>
<reference evidence="2 3" key="1">
    <citation type="submission" date="2018-07" db="EMBL/GenBank/DDBJ databases">
        <title>Leeuwenhoekiella genomics.</title>
        <authorList>
            <person name="Tahon G."/>
            <person name="Willems A."/>
        </authorList>
    </citation>
    <scope>NUCLEOTIDE SEQUENCE [LARGE SCALE GENOMIC DNA]</scope>
    <source>
        <strain evidence="2 3">R-50232</strain>
    </source>
</reference>
<organism evidence="2 3">
    <name type="scientific">Leeuwenhoekiella aestuarii</name>
    <dbReference type="NCBI Taxonomy" id="2249426"/>
    <lineage>
        <taxon>Bacteria</taxon>
        <taxon>Pseudomonadati</taxon>
        <taxon>Bacteroidota</taxon>
        <taxon>Flavobacteriia</taxon>
        <taxon>Flavobacteriales</taxon>
        <taxon>Flavobacteriaceae</taxon>
        <taxon>Leeuwenhoekiella</taxon>
    </lineage>
</organism>
<sequence>MQFKTTRLLFLLFTAISIPASAQDAISRSWTSFTQTIDVQADKEVTFKLTGKIKVITEDPEGVAGLWARVDNKNKETGFFDNMMDRPATSENWTAYTIEGSFDQEAKTLSIGGLCMRNGDFYFDDLKLLIQDENGDFVEAPIQNASFELSTTKNPLSGWSSGIVEGEQLKIKEYDPQVTEDSTAGTQAILIKGRGVTPPRPMEIVAEDGYTPQMGVLVSMLDAMKERVEGSVQKHSVYELDYLMDEKANSIGALIMHLAAAEKLYQVMTFEGRFFNKEEEEKWGAALDLGASGREAFKGHEVGHYLDIYNEVRAETKKELAKRDDAWLQEEIPGAGMTNFYGWFHVMEHQSSHLGQILLLQKRIKPEEKVEEILPSETIKN</sequence>
<name>A0A4Q0NR65_9FLAO</name>
<keyword evidence="1" id="KW-0732">Signal</keyword>
<protein>
    <recommendedName>
        <fullName evidence="4">DinB family protein</fullName>
    </recommendedName>
</protein>